<name>A0A919REJ2_9ACTN</name>
<dbReference type="RefSeq" id="WP_204024867.1">
    <property type="nucleotide sequence ID" value="NZ_BOOW01000014.1"/>
</dbReference>
<dbReference type="Proteomes" id="UP000606172">
    <property type="component" value="Unassembled WGS sequence"/>
</dbReference>
<dbReference type="GO" id="GO:0016702">
    <property type="term" value="F:oxidoreductase activity, acting on single donors with incorporation of molecular oxygen, incorporation of two atoms of oxygen"/>
    <property type="evidence" value="ECO:0007669"/>
    <property type="project" value="InterPro"/>
</dbReference>
<gene>
    <name evidence="3" type="ORF">Ssi02_24730</name>
</gene>
<evidence type="ECO:0000256" key="1">
    <source>
        <dbReference type="SAM" id="MobiDB-lite"/>
    </source>
</evidence>
<dbReference type="AlphaFoldDB" id="A0A919REJ2"/>
<protein>
    <submittedName>
        <fullName evidence="3">Protocatechuate dioxygenase</fullName>
    </submittedName>
</protein>
<dbReference type="InterPro" id="IPR015889">
    <property type="entry name" value="Intradiol_dOase_core"/>
</dbReference>
<dbReference type="Gene3D" id="2.60.130.10">
    <property type="entry name" value="Aromatic compound dioxygenase"/>
    <property type="match status" value="1"/>
</dbReference>
<dbReference type="CDD" id="cd03457">
    <property type="entry name" value="intradiol_dioxygenase_like"/>
    <property type="match status" value="1"/>
</dbReference>
<keyword evidence="3" id="KW-0223">Dioxygenase</keyword>
<feature type="region of interest" description="Disordered" evidence="1">
    <location>
        <begin position="74"/>
        <end position="94"/>
    </location>
</feature>
<evidence type="ECO:0000313" key="3">
    <source>
        <dbReference type="EMBL" id="GII92242.1"/>
    </source>
</evidence>
<evidence type="ECO:0000313" key="4">
    <source>
        <dbReference type="Proteomes" id="UP000606172"/>
    </source>
</evidence>
<dbReference type="InterPro" id="IPR000627">
    <property type="entry name" value="Intradiol_dOase_C"/>
</dbReference>
<sequence length="206" mass="22598">MDKANTCTLTPSTTQGPYYFDADKIRSDIRESRPGTRLELAIQVQDSELCTPVPNAVVELWHCDASGLYSGAEDLSRGAGQAPGGGGGDLEPQDANRYLRGAQVTDAFGRVTFVTIWPGWYRGRTVHIHAMVHIDDNRPLTTQIMFDEAVNAKVLGKAPYNQRRGRDTLNEDDGIFDPMMLMKTEPADDGYKGAIVFAIDSDKDGT</sequence>
<accession>A0A919REJ2</accession>
<evidence type="ECO:0000259" key="2">
    <source>
        <dbReference type="Pfam" id="PF00775"/>
    </source>
</evidence>
<proteinExistence type="predicted"/>
<dbReference type="EMBL" id="BOOW01000014">
    <property type="protein sequence ID" value="GII92242.1"/>
    <property type="molecule type" value="Genomic_DNA"/>
</dbReference>
<dbReference type="SUPFAM" id="SSF49482">
    <property type="entry name" value="Aromatic compound dioxygenase"/>
    <property type="match status" value="1"/>
</dbReference>
<dbReference type="PANTHER" id="PTHR34315:SF1">
    <property type="entry name" value="INTRADIOL RING-CLEAVAGE DIOXYGENASES DOMAIN-CONTAINING PROTEIN-RELATED"/>
    <property type="match status" value="1"/>
</dbReference>
<comment type="caution">
    <text evidence="3">The sequence shown here is derived from an EMBL/GenBank/DDBJ whole genome shotgun (WGS) entry which is preliminary data.</text>
</comment>
<reference evidence="3" key="1">
    <citation type="submission" date="2021-01" db="EMBL/GenBank/DDBJ databases">
        <title>Whole genome shotgun sequence of Sinosporangium siamense NBRC 109515.</title>
        <authorList>
            <person name="Komaki H."/>
            <person name="Tamura T."/>
        </authorList>
    </citation>
    <scope>NUCLEOTIDE SEQUENCE</scope>
    <source>
        <strain evidence="3">NBRC 109515</strain>
    </source>
</reference>
<dbReference type="Pfam" id="PF00775">
    <property type="entry name" value="Dioxygenase_C"/>
    <property type="match status" value="1"/>
</dbReference>
<organism evidence="3 4">
    <name type="scientific">Sinosporangium siamense</name>
    <dbReference type="NCBI Taxonomy" id="1367973"/>
    <lineage>
        <taxon>Bacteria</taxon>
        <taxon>Bacillati</taxon>
        <taxon>Actinomycetota</taxon>
        <taxon>Actinomycetes</taxon>
        <taxon>Streptosporangiales</taxon>
        <taxon>Streptosporangiaceae</taxon>
        <taxon>Sinosporangium</taxon>
    </lineage>
</organism>
<dbReference type="PANTHER" id="PTHR34315">
    <property type="match status" value="1"/>
</dbReference>
<keyword evidence="3" id="KW-0560">Oxidoreductase</keyword>
<dbReference type="GO" id="GO:0008199">
    <property type="term" value="F:ferric iron binding"/>
    <property type="evidence" value="ECO:0007669"/>
    <property type="project" value="InterPro"/>
</dbReference>
<keyword evidence="4" id="KW-1185">Reference proteome</keyword>
<feature type="domain" description="Intradiol ring-cleavage dioxygenases" evidence="2">
    <location>
        <begin position="21"/>
        <end position="140"/>
    </location>
</feature>